<proteinExistence type="predicted"/>
<accession>A0AAU6W889</accession>
<dbReference type="EMBL" id="PP756681">
    <property type="protein sequence ID" value="XAO37600.1"/>
    <property type="molecule type" value="Genomic_DNA"/>
</dbReference>
<feature type="transmembrane region" description="Helical" evidence="1">
    <location>
        <begin position="72"/>
        <end position="95"/>
    </location>
</feature>
<dbReference type="EMBL" id="PP756679">
    <property type="protein sequence ID" value="XAO37320.1"/>
    <property type="molecule type" value="Genomic_DNA"/>
</dbReference>
<dbReference type="EMBL" id="PP756680">
    <property type="protein sequence ID" value="XAO37460.1"/>
    <property type="molecule type" value="Genomic_DNA"/>
</dbReference>
<dbReference type="EMBL" id="PP756678">
    <property type="protein sequence ID" value="XAO37180.1"/>
    <property type="molecule type" value="Genomic_DNA"/>
</dbReference>
<keyword evidence="1" id="KW-0472">Membrane</keyword>
<protein>
    <submittedName>
        <fullName evidence="2">Protein m156.5</fullName>
    </submittedName>
</protein>
<keyword evidence="1" id="KW-1133">Transmembrane helix</keyword>
<name>A0AAU6W889_9BETA</name>
<sequence length="109" mass="12638">MLRDFVLGMEGRRDASVTISHETRACQYQLFEMDGDRQLERECQPFYRFSFTELTDTHPMCGIYASGRLTTLVTMGIMVGTILVIMVTISLTVVTSEYRQRLCTMFYVR</sequence>
<evidence type="ECO:0000256" key="1">
    <source>
        <dbReference type="SAM" id="Phobius"/>
    </source>
</evidence>
<reference evidence="2" key="1">
    <citation type="submission" date="2024-05" db="EMBL/GenBank/DDBJ databases">
        <title>Fine-tuning the evolutionary stability and environmental longevity of recombinant transmissible vaccines.</title>
        <authorList>
            <person name="Chan B."/>
            <person name="Nuismer S.L."/>
            <person name="Nichols J."/>
            <person name="Davison A.J."/>
            <person name="Alqirbi H."/>
            <person name="Jarvis M.A."/>
            <person name="Redwood A.J."/>
        </authorList>
    </citation>
    <scope>NUCLEOTIDE SEQUENCE</scope>
    <source>
        <strain evidence="2">K181</strain>
    </source>
</reference>
<evidence type="ECO:0000313" key="2">
    <source>
        <dbReference type="EMBL" id="XAO37600.1"/>
    </source>
</evidence>
<keyword evidence="1" id="KW-0812">Transmembrane</keyword>
<organism evidence="2">
    <name type="scientific">Muromegalovirus muridbeta1</name>
    <dbReference type="NCBI Taxonomy" id="3050323"/>
    <lineage>
        <taxon>Viruses</taxon>
        <taxon>Duplodnaviria</taxon>
        <taxon>Heunggongvirae</taxon>
        <taxon>Peploviricota</taxon>
        <taxon>Herviviricetes</taxon>
        <taxon>Herpesvirales</taxon>
        <taxon>Orthoherpesviridae</taxon>
        <taxon>Betaherpesvirinae</taxon>
        <taxon>Muromegalovirus</taxon>
    </lineage>
</organism>
<gene>
    <name evidence="2" type="primary">m156.5</name>
</gene>